<accession>A0ACB8RXK3</accession>
<reference evidence="1" key="1">
    <citation type="submission" date="2021-02" db="EMBL/GenBank/DDBJ databases">
        <authorList>
            <consortium name="DOE Joint Genome Institute"/>
            <person name="Ahrendt S."/>
            <person name="Looney B.P."/>
            <person name="Miyauchi S."/>
            <person name="Morin E."/>
            <person name="Drula E."/>
            <person name="Courty P.E."/>
            <person name="Chicoki N."/>
            <person name="Fauchery L."/>
            <person name="Kohler A."/>
            <person name="Kuo A."/>
            <person name="Labutti K."/>
            <person name="Pangilinan J."/>
            <person name="Lipzen A."/>
            <person name="Riley R."/>
            <person name="Andreopoulos W."/>
            <person name="He G."/>
            <person name="Johnson J."/>
            <person name="Barry K.W."/>
            <person name="Grigoriev I.V."/>
            <person name="Nagy L."/>
            <person name="Hibbett D."/>
            <person name="Henrissat B."/>
            <person name="Matheny P.B."/>
            <person name="Labbe J."/>
            <person name="Martin F."/>
        </authorList>
    </citation>
    <scope>NUCLEOTIDE SEQUENCE</scope>
    <source>
        <strain evidence="1">FP105234-sp</strain>
    </source>
</reference>
<keyword evidence="2" id="KW-1185">Reference proteome</keyword>
<dbReference type="Proteomes" id="UP000814033">
    <property type="component" value="Unassembled WGS sequence"/>
</dbReference>
<gene>
    <name evidence="1" type="ORF">FA95DRAFT_1490240</name>
</gene>
<dbReference type="EMBL" id="MU275881">
    <property type="protein sequence ID" value="KAI0048836.1"/>
    <property type="molecule type" value="Genomic_DNA"/>
</dbReference>
<evidence type="ECO:0000313" key="1">
    <source>
        <dbReference type="EMBL" id="KAI0048836.1"/>
    </source>
</evidence>
<organism evidence="1 2">
    <name type="scientific">Auriscalpium vulgare</name>
    <dbReference type="NCBI Taxonomy" id="40419"/>
    <lineage>
        <taxon>Eukaryota</taxon>
        <taxon>Fungi</taxon>
        <taxon>Dikarya</taxon>
        <taxon>Basidiomycota</taxon>
        <taxon>Agaricomycotina</taxon>
        <taxon>Agaricomycetes</taxon>
        <taxon>Russulales</taxon>
        <taxon>Auriscalpiaceae</taxon>
        <taxon>Auriscalpium</taxon>
    </lineage>
</organism>
<sequence length="208" mass="22301">MTADTTGVLVFTGLFAAIVAAFIIESYKNLQPNPADTTVVILAQLSQQLATSTNTTPSPFSSLANDATTDFHPPTSAVRVNILWFLSLLLSVSCALAATLMQQWTRKYLLDAQSAQRDGAPQRRGHVHAYLFMGLQTFKMKSAVEALPALLHTSVALFFVGLVDFLFSVNTTVAQVILGFAVAGATVYLALTFLPFVSPNAPYATPLS</sequence>
<name>A0ACB8RXK3_9AGAM</name>
<comment type="caution">
    <text evidence="1">The sequence shown here is derived from an EMBL/GenBank/DDBJ whole genome shotgun (WGS) entry which is preliminary data.</text>
</comment>
<evidence type="ECO:0000313" key="2">
    <source>
        <dbReference type="Proteomes" id="UP000814033"/>
    </source>
</evidence>
<reference evidence="1" key="2">
    <citation type="journal article" date="2022" name="New Phytol.">
        <title>Evolutionary transition to the ectomycorrhizal habit in the genomes of a hyperdiverse lineage of mushroom-forming fungi.</title>
        <authorList>
            <person name="Looney B."/>
            <person name="Miyauchi S."/>
            <person name="Morin E."/>
            <person name="Drula E."/>
            <person name="Courty P.E."/>
            <person name="Kohler A."/>
            <person name="Kuo A."/>
            <person name="LaButti K."/>
            <person name="Pangilinan J."/>
            <person name="Lipzen A."/>
            <person name="Riley R."/>
            <person name="Andreopoulos W."/>
            <person name="He G."/>
            <person name="Johnson J."/>
            <person name="Nolan M."/>
            <person name="Tritt A."/>
            <person name="Barry K.W."/>
            <person name="Grigoriev I.V."/>
            <person name="Nagy L.G."/>
            <person name="Hibbett D."/>
            <person name="Henrissat B."/>
            <person name="Matheny P.B."/>
            <person name="Labbe J."/>
            <person name="Martin F.M."/>
        </authorList>
    </citation>
    <scope>NUCLEOTIDE SEQUENCE</scope>
    <source>
        <strain evidence="1">FP105234-sp</strain>
    </source>
</reference>
<protein>
    <submittedName>
        <fullName evidence="1">Uncharacterized protein</fullName>
    </submittedName>
</protein>
<feature type="non-terminal residue" evidence="1">
    <location>
        <position position="208"/>
    </location>
</feature>
<proteinExistence type="predicted"/>